<evidence type="ECO:0000256" key="1">
    <source>
        <dbReference type="ARBA" id="ARBA00022679"/>
    </source>
</evidence>
<evidence type="ECO:0000256" key="2">
    <source>
        <dbReference type="ARBA" id="ARBA00023315"/>
    </source>
</evidence>
<dbReference type="Gene3D" id="3.40.630.30">
    <property type="match status" value="1"/>
</dbReference>
<dbReference type="PROSITE" id="PS51186">
    <property type="entry name" value="GNAT"/>
    <property type="match status" value="1"/>
</dbReference>
<dbReference type="RefSeq" id="WP_106674670.1">
    <property type="nucleotide sequence ID" value="NZ_PXWG01000007.1"/>
</dbReference>
<evidence type="ECO:0000259" key="3">
    <source>
        <dbReference type="PROSITE" id="PS51186"/>
    </source>
</evidence>
<dbReference type="Proteomes" id="UP000242427">
    <property type="component" value="Unassembled WGS sequence"/>
</dbReference>
<dbReference type="GO" id="GO:0016747">
    <property type="term" value="F:acyltransferase activity, transferring groups other than amino-acyl groups"/>
    <property type="evidence" value="ECO:0007669"/>
    <property type="project" value="InterPro"/>
</dbReference>
<comment type="caution">
    <text evidence="4">The sequence shown here is derived from an EMBL/GenBank/DDBJ whole genome shotgun (WGS) entry which is preliminary data.</text>
</comment>
<dbReference type="InterPro" id="IPR016181">
    <property type="entry name" value="Acyl_CoA_acyltransferase"/>
</dbReference>
<proteinExistence type="predicted"/>
<accession>A0A9X7PJ35</accession>
<keyword evidence="1" id="KW-0808">Transferase</keyword>
<dbReference type="InterPro" id="IPR050832">
    <property type="entry name" value="Bact_Acetyltransf"/>
</dbReference>
<sequence>MINIRTLSPDDWPLWRELRLAALAEAPYAFSSRLADWQGDGDREERWRARLELPGSLNLIAELDGSPAGMVSGTPGPNAGTVELISLWVAADARGRGVGEHLVRAVEQWATDMGAERLHLAVMPGNEYAFALYRRLGLHDTGPYGDPLPDGRREHVMVKHLPVDRDAHRADVRRVAAEQAAIWHELLERLK</sequence>
<keyword evidence="2" id="KW-0012">Acyltransferase</keyword>
<dbReference type="InterPro" id="IPR000182">
    <property type="entry name" value="GNAT_dom"/>
</dbReference>
<protein>
    <submittedName>
        <fullName evidence="4">GNAT family N-acetyltransferase</fullName>
    </submittedName>
</protein>
<feature type="domain" description="N-acetyltransferase" evidence="3">
    <location>
        <begin position="2"/>
        <end position="162"/>
    </location>
</feature>
<keyword evidence="5" id="KW-1185">Reference proteome</keyword>
<gene>
    <name evidence="4" type="ORF">B7P34_05650</name>
</gene>
<dbReference type="SUPFAM" id="SSF55729">
    <property type="entry name" value="Acyl-CoA N-acyltransferases (Nat)"/>
    <property type="match status" value="1"/>
</dbReference>
<dbReference type="CDD" id="cd04301">
    <property type="entry name" value="NAT_SF"/>
    <property type="match status" value="1"/>
</dbReference>
<dbReference type="OrthoDB" id="9799092at2"/>
<name>A0A9X7PJ35_9ACTN</name>
<dbReference type="AlphaFoldDB" id="A0A9X7PJ35"/>
<evidence type="ECO:0000313" key="4">
    <source>
        <dbReference type="EMBL" id="PSJ29738.1"/>
    </source>
</evidence>
<dbReference type="EMBL" id="PXWG01000007">
    <property type="protein sequence ID" value="PSJ29738.1"/>
    <property type="molecule type" value="Genomic_DNA"/>
</dbReference>
<dbReference type="PANTHER" id="PTHR43877">
    <property type="entry name" value="AMINOALKYLPHOSPHONATE N-ACETYLTRANSFERASE-RELATED-RELATED"/>
    <property type="match status" value="1"/>
</dbReference>
<reference evidence="4 5" key="1">
    <citation type="submission" date="2018-03" db="EMBL/GenBank/DDBJ databases">
        <title>Chitinolytic properties of Streptosporangium nondiastaticum TBG75A20.</title>
        <authorList>
            <person name="Gayathri V."/>
            <person name="Shiburaj S."/>
        </authorList>
    </citation>
    <scope>NUCLEOTIDE SEQUENCE [LARGE SCALE GENOMIC DNA]</scope>
    <source>
        <strain evidence="4 5">TBG75A20</strain>
    </source>
</reference>
<organism evidence="4 5">
    <name type="scientific">Streptosporangium nondiastaticum</name>
    <dbReference type="NCBI Taxonomy" id="35764"/>
    <lineage>
        <taxon>Bacteria</taxon>
        <taxon>Bacillati</taxon>
        <taxon>Actinomycetota</taxon>
        <taxon>Actinomycetes</taxon>
        <taxon>Streptosporangiales</taxon>
        <taxon>Streptosporangiaceae</taxon>
        <taxon>Streptosporangium</taxon>
    </lineage>
</organism>
<dbReference type="Pfam" id="PF00583">
    <property type="entry name" value="Acetyltransf_1"/>
    <property type="match status" value="1"/>
</dbReference>
<evidence type="ECO:0000313" key="5">
    <source>
        <dbReference type="Proteomes" id="UP000242427"/>
    </source>
</evidence>